<comment type="caution">
    <text evidence="1">The sequence shown here is derived from an EMBL/GenBank/DDBJ whole genome shotgun (WGS) entry which is preliminary data.</text>
</comment>
<dbReference type="Proteomes" id="UP001363010">
    <property type="component" value="Unassembled WGS sequence"/>
</dbReference>
<organism evidence="1 2">
    <name type="scientific">Variovorax humicola</name>
    <dbReference type="NCBI Taxonomy" id="1769758"/>
    <lineage>
        <taxon>Bacteria</taxon>
        <taxon>Pseudomonadati</taxon>
        <taxon>Pseudomonadota</taxon>
        <taxon>Betaproteobacteria</taxon>
        <taxon>Burkholderiales</taxon>
        <taxon>Comamonadaceae</taxon>
        <taxon>Variovorax</taxon>
    </lineage>
</organism>
<dbReference type="RefSeq" id="WP_340362067.1">
    <property type="nucleotide sequence ID" value="NZ_JBBKZV010000001.1"/>
</dbReference>
<protein>
    <submittedName>
        <fullName evidence="1">Uncharacterized protein</fullName>
    </submittedName>
</protein>
<keyword evidence="2" id="KW-1185">Reference proteome</keyword>
<evidence type="ECO:0000313" key="2">
    <source>
        <dbReference type="Proteomes" id="UP001363010"/>
    </source>
</evidence>
<dbReference type="EMBL" id="JBBKZV010000001">
    <property type="protein sequence ID" value="MEJ8821047.1"/>
    <property type="molecule type" value="Genomic_DNA"/>
</dbReference>
<proteinExistence type="predicted"/>
<sequence>MFIGAGWVAHRNYQTVRTNIKAAKTLVGKVGKAAFQLAELLHQIAPEVGQYLPPEFVSLEALIERADHDQNHRNFHMWRGLKRILLGRDRGSVEDDDSRPASAPADHPAVELEFVDPDAHQDTESPAATRGAIRYAWDVSPDVASALAGLSRAASEWAPIESDFVGDGIASRKNAPKAQYLRGFLSLLLANRIELSPAIIEAAVVTATVVLNWPNDPVLASEVRNARAQVAT</sequence>
<evidence type="ECO:0000313" key="1">
    <source>
        <dbReference type="EMBL" id="MEJ8821047.1"/>
    </source>
</evidence>
<accession>A0ABU8VVB3</accession>
<reference evidence="1 2" key="1">
    <citation type="submission" date="2024-03" db="EMBL/GenBank/DDBJ databases">
        <title>Novel species of the genus Variovorax.</title>
        <authorList>
            <person name="Liu Q."/>
            <person name="Xin Y.-H."/>
        </authorList>
    </citation>
    <scope>NUCLEOTIDE SEQUENCE [LARGE SCALE GENOMIC DNA]</scope>
    <source>
        <strain evidence="1 2">KACC 18501</strain>
    </source>
</reference>
<name>A0ABU8VVB3_9BURK</name>
<gene>
    <name evidence="1" type="ORF">WKW80_03220</name>
</gene>